<organism evidence="1">
    <name type="scientific">Trepomonas sp. PC1</name>
    <dbReference type="NCBI Taxonomy" id="1076344"/>
    <lineage>
        <taxon>Eukaryota</taxon>
        <taxon>Metamonada</taxon>
        <taxon>Diplomonadida</taxon>
        <taxon>Hexamitidae</taxon>
        <taxon>Hexamitinae</taxon>
        <taxon>Trepomonas</taxon>
    </lineage>
</organism>
<name>A0A146KAT8_9EUKA</name>
<evidence type="ECO:0000313" key="1">
    <source>
        <dbReference type="EMBL" id="JAP92835.1"/>
    </source>
</evidence>
<reference evidence="1" key="1">
    <citation type="submission" date="2015-07" db="EMBL/GenBank/DDBJ databases">
        <title>Adaptation to a free-living lifestyle via gene acquisitions in the diplomonad Trepomonas sp. PC1.</title>
        <authorList>
            <person name="Xu F."/>
            <person name="Jerlstrom-Hultqvist J."/>
            <person name="Kolisko M."/>
            <person name="Simpson A.G.B."/>
            <person name="Roger A.J."/>
            <person name="Svard S.G."/>
            <person name="Andersson J.O."/>
        </authorList>
    </citation>
    <scope>NUCLEOTIDE SEQUENCE</scope>
    <source>
        <strain evidence="1">PC1</strain>
    </source>
</reference>
<sequence>MYQTGCYEQAIIKYTQILESLEQYQQSQLMATIFYNMSLTYKNMKNLDMQEQSLIKCLKIDSLYRKARIQLAKLYMDQQEFISAQLEWQNIQQLSELSKDEKELKEICDKKSIDETLTTLKGWGNKILGKFGMSLDQFQVQKNEDGSMNIGMKK</sequence>
<proteinExistence type="predicted"/>
<dbReference type="EMBL" id="GDID01003771">
    <property type="protein sequence ID" value="JAP92835.1"/>
    <property type="molecule type" value="Transcribed_RNA"/>
</dbReference>
<dbReference type="PANTHER" id="PTHR46014">
    <property type="entry name" value="TETRATRICOPEPTIDE REPEAT PROTEIN 1"/>
    <property type="match status" value="1"/>
</dbReference>
<gene>
    <name evidence="1" type="ORF">TPC1_15095</name>
</gene>
<dbReference type="AlphaFoldDB" id="A0A146KAT8"/>
<dbReference type="InterPro" id="IPR011990">
    <property type="entry name" value="TPR-like_helical_dom_sf"/>
</dbReference>
<dbReference type="PANTHER" id="PTHR46014:SF1">
    <property type="entry name" value="TETRATRICOPEPTIDE REPEAT PROTEIN 1"/>
    <property type="match status" value="1"/>
</dbReference>
<protein>
    <submittedName>
        <fullName evidence="1">Tetratricopeptide repeat protein</fullName>
    </submittedName>
</protein>
<dbReference type="InterPro" id="IPR052769">
    <property type="entry name" value="TPR_domain_protein"/>
</dbReference>
<dbReference type="SUPFAM" id="SSF48452">
    <property type="entry name" value="TPR-like"/>
    <property type="match status" value="1"/>
</dbReference>
<dbReference type="Gene3D" id="1.25.40.10">
    <property type="entry name" value="Tetratricopeptide repeat domain"/>
    <property type="match status" value="1"/>
</dbReference>
<accession>A0A146KAT8</accession>